<feature type="domain" description="GGDEF" evidence="2">
    <location>
        <begin position="91"/>
        <end position="214"/>
    </location>
</feature>
<organism evidence="3 4">
    <name type="scientific">Psychrobacillus soli</name>
    <dbReference type="NCBI Taxonomy" id="1543965"/>
    <lineage>
        <taxon>Bacteria</taxon>
        <taxon>Bacillati</taxon>
        <taxon>Bacillota</taxon>
        <taxon>Bacilli</taxon>
        <taxon>Bacillales</taxon>
        <taxon>Bacillaceae</taxon>
        <taxon>Psychrobacillus</taxon>
    </lineage>
</organism>
<keyword evidence="4" id="KW-1185">Reference proteome</keyword>
<dbReference type="CDD" id="cd01949">
    <property type="entry name" value="GGDEF"/>
    <property type="match status" value="1"/>
</dbReference>
<evidence type="ECO:0000259" key="2">
    <source>
        <dbReference type="PROSITE" id="PS50887"/>
    </source>
</evidence>
<feature type="transmembrane region" description="Helical" evidence="1">
    <location>
        <begin position="30"/>
        <end position="50"/>
    </location>
</feature>
<dbReference type="InterPro" id="IPR052163">
    <property type="entry name" value="DGC-Regulatory_Protein"/>
</dbReference>
<dbReference type="SMART" id="SM00267">
    <property type="entry name" value="GGDEF"/>
    <property type="match status" value="1"/>
</dbReference>
<dbReference type="EMBL" id="VDGG01000001">
    <property type="protein sequence ID" value="TQR18718.1"/>
    <property type="molecule type" value="Genomic_DNA"/>
</dbReference>
<gene>
    <name evidence="3" type="ORF">FG383_00010</name>
</gene>
<comment type="caution">
    <text evidence="3">The sequence shown here is derived from an EMBL/GenBank/DDBJ whole genome shotgun (WGS) entry which is preliminary data.</text>
</comment>
<protein>
    <submittedName>
        <fullName evidence="3">GGDEF domain-containing protein</fullName>
    </submittedName>
</protein>
<keyword evidence="1" id="KW-0812">Transmembrane</keyword>
<dbReference type="InterPro" id="IPR043128">
    <property type="entry name" value="Rev_trsase/Diguanyl_cyclase"/>
</dbReference>
<dbReference type="RefSeq" id="WP_142604804.1">
    <property type="nucleotide sequence ID" value="NZ_VDGG01000001.1"/>
</dbReference>
<proteinExistence type="predicted"/>
<dbReference type="Gene3D" id="3.30.70.270">
    <property type="match status" value="1"/>
</dbReference>
<name>A0A544TMQ5_9BACI</name>
<dbReference type="PANTHER" id="PTHR46663:SF2">
    <property type="entry name" value="GGDEF DOMAIN-CONTAINING PROTEIN"/>
    <property type="match status" value="1"/>
</dbReference>
<dbReference type="Proteomes" id="UP000318937">
    <property type="component" value="Unassembled WGS sequence"/>
</dbReference>
<keyword evidence="1" id="KW-1133">Transmembrane helix</keyword>
<dbReference type="AlphaFoldDB" id="A0A544TMQ5"/>
<feature type="transmembrane region" description="Helical" evidence="1">
    <location>
        <begin position="7"/>
        <end position="24"/>
    </location>
</feature>
<dbReference type="Pfam" id="PF00990">
    <property type="entry name" value="GGDEF"/>
    <property type="match status" value="1"/>
</dbReference>
<reference evidence="3 4" key="1">
    <citation type="submission" date="2019-05" db="EMBL/GenBank/DDBJ databases">
        <title>Psychrobacillus vulpis sp. nov., a new species isolated from feces of a red fox that inhabits in The Tablas de Daimiel Natural Park, Albacete, Spain.</title>
        <authorList>
            <person name="Rodriguez M."/>
            <person name="Reina J.C."/>
            <person name="Bejar V."/>
            <person name="Llamas I."/>
        </authorList>
    </citation>
    <scope>NUCLEOTIDE SEQUENCE [LARGE SCALE GENOMIC DNA]</scope>
    <source>
        <strain evidence="3 4">NHI-2</strain>
    </source>
</reference>
<evidence type="ECO:0000313" key="3">
    <source>
        <dbReference type="EMBL" id="TQR18718.1"/>
    </source>
</evidence>
<dbReference type="PANTHER" id="PTHR46663">
    <property type="entry name" value="DIGUANYLATE CYCLASE DGCT-RELATED"/>
    <property type="match status" value="1"/>
</dbReference>
<dbReference type="PROSITE" id="PS50887">
    <property type="entry name" value="GGDEF"/>
    <property type="match status" value="1"/>
</dbReference>
<accession>A0A544TMQ5</accession>
<dbReference type="FunFam" id="3.30.70.270:FF:000001">
    <property type="entry name" value="Diguanylate cyclase domain protein"/>
    <property type="match status" value="1"/>
</dbReference>
<dbReference type="NCBIfam" id="TIGR00254">
    <property type="entry name" value="GGDEF"/>
    <property type="match status" value="1"/>
</dbReference>
<dbReference type="InterPro" id="IPR000160">
    <property type="entry name" value="GGDEF_dom"/>
</dbReference>
<sequence length="214" mass="25226">MQYHGRIFSVAVVILFNILRYYYYHQYLALPFKWNFFILTFIFLTIAWWCGKQFDSAKYYSERDPLTNTYNRRTLEQNSRKIMKKCDREKHSLGVIMLDLNNFKEVNDQYGHQKGDELLVQIASKLTKFVKKNDLVARWGGDEFVILVSNIKEDFGTDYTQTLLKKLKEHNSSEFSSIGASIGYAVYPRDGDNLQKLIQIADGGMYKEKRYSDK</sequence>
<evidence type="ECO:0000256" key="1">
    <source>
        <dbReference type="SAM" id="Phobius"/>
    </source>
</evidence>
<keyword evidence="1" id="KW-0472">Membrane</keyword>
<evidence type="ECO:0000313" key="4">
    <source>
        <dbReference type="Proteomes" id="UP000318937"/>
    </source>
</evidence>
<dbReference type="InterPro" id="IPR029787">
    <property type="entry name" value="Nucleotide_cyclase"/>
</dbReference>
<dbReference type="SUPFAM" id="SSF55073">
    <property type="entry name" value="Nucleotide cyclase"/>
    <property type="match status" value="1"/>
</dbReference>
<dbReference type="OrthoDB" id="9759607at2"/>